<dbReference type="EMBL" id="LAZR01003835">
    <property type="protein sequence ID" value="KKN14264.1"/>
    <property type="molecule type" value="Genomic_DNA"/>
</dbReference>
<accession>A0A0F9N8M8</accession>
<reference evidence="1" key="1">
    <citation type="journal article" date="2015" name="Nature">
        <title>Complex archaea that bridge the gap between prokaryotes and eukaryotes.</title>
        <authorList>
            <person name="Spang A."/>
            <person name="Saw J.H."/>
            <person name="Jorgensen S.L."/>
            <person name="Zaremba-Niedzwiedzka K."/>
            <person name="Martijn J."/>
            <person name="Lind A.E."/>
            <person name="van Eijk R."/>
            <person name="Schleper C."/>
            <person name="Guy L."/>
            <person name="Ettema T.J."/>
        </authorList>
    </citation>
    <scope>NUCLEOTIDE SEQUENCE</scope>
</reference>
<organism evidence="1">
    <name type="scientific">marine sediment metagenome</name>
    <dbReference type="NCBI Taxonomy" id="412755"/>
    <lineage>
        <taxon>unclassified sequences</taxon>
        <taxon>metagenomes</taxon>
        <taxon>ecological metagenomes</taxon>
    </lineage>
</organism>
<sequence length="23" mass="2424">TPGSIKWTLKWIPIDEGAAVVAA</sequence>
<gene>
    <name evidence="1" type="ORF">LCGC14_0997750</name>
</gene>
<feature type="non-terminal residue" evidence="1">
    <location>
        <position position="1"/>
    </location>
</feature>
<dbReference type="AlphaFoldDB" id="A0A0F9N8M8"/>
<evidence type="ECO:0000313" key="1">
    <source>
        <dbReference type="EMBL" id="KKN14264.1"/>
    </source>
</evidence>
<comment type="caution">
    <text evidence="1">The sequence shown here is derived from an EMBL/GenBank/DDBJ whole genome shotgun (WGS) entry which is preliminary data.</text>
</comment>
<protein>
    <submittedName>
        <fullName evidence="1">Uncharacterized protein</fullName>
    </submittedName>
</protein>
<proteinExistence type="predicted"/>
<name>A0A0F9N8M8_9ZZZZ</name>